<evidence type="ECO:0000313" key="2">
    <source>
        <dbReference type="Proteomes" id="UP000523087"/>
    </source>
</evidence>
<dbReference type="Proteomes" id="UP000523087">
    <property type="component" value="Unassembled WGS sequence"/>
</dbReference>
<reference evidence="1 2" key="1">
    <citation type="submission" date="2020-07" db="EMBL/GenBank/DDBJ databases">
        <title>Genomic Encyclopedia of Type Strains, Phase IV (KMG-IV): sequencing the most valuable type-strain genomes for metagenomic binning, comparative biology and taxonomic classification.</title>
        <authorList>
            <person name="Goeker M."/>
        </authorList>
    </citation>
    <scope>NUCLEOTIDE SEQUENCE [LARGE SCALE GENOMIC DNA]</scope>
    <source>
        <strain evidence="1 2">DSM 15730</strain>
    </source>
</reference>
<keyword evidence="2" id="KW-1185">Reference proteome</keyword>
<gene>
    <name evidence="1" type="ORF">HNR31_002089</name>
</gene>
<organism evidence="1 2">
    <name type="scientific">Thermaerobacillus caldiproteolyticus</name>
    <dbReference type="NCBI Taxonomy" id="247480"/>
    <lineage>
        <taxon>Bacteria</taxon>
        <taxon>Bacillati</taxon>
        <taxon>Bacillota</taxon>
        <taxon>Bacilli</taxon>
        <taxon>Bacillales</taxon>
        <taxon>Anoxybacillaceae</taxon>
        <taxon>Thermaerobacillus</taxon>
    </lineage>
</organism>
<proteinExistence type="predicted"/>
<dbReference type="AlphaFoldDB" id="A0A7W0BY55"/>
<comment type="caution">
    <text evidence="1">The sequence shown here is derived from an EMBL/GenBank/DDBJ whole genome shotgun (WGS) entry which is preliminary data.</text>
</comment>
<dbReference type="RefSeq" id="WP_309505674.1">
    <property type="nucleotide sequence ID" value="NZ_CP064060.1"/>
</dbReference>
<accession>A0A7W0BY55</accession>
<name>A0A7W0BY55_9BACL</name>
<dbReference type="InterPro" id="IPR012349">
    <property type="entry name" value="Split_barrel_FMN-bd"/>
</dbReference>
<dbReference type="Gene3D" id="2.30.110.10">
    <property type="entry name" value="Electron Transport, Fmn-binding Protein, Chain A"/>
    <property type="match status" value="1"/>
</dbReference>
<dbReference type="EMBL" id="JACDUT010000006">
    <property type="protein sequence ID" value="MBA2875301.1"/>
    <property type="molecule type" value="Genomic_DNA"/>
</dbReference>
<dbReference type="InterPro" id="IPR007396">
    <property type="entry name" value="TR_PAI2-type"/>
</dbReference>
<sequence length="43" mass="5086">MYIPKAFEVHDQEKLFDFIKNNSFGILCSQNENGPFATHFYLM</sequence>
<protein>
    <submittedName>
        <fullName evidence="1">Putative FMN-binding regulatory protein PaiB</fullName>
    </submittedName>
</protein>
<dbReference type="Pfam" id="PF04299">
    <property type="entry name" value="FMN_bind_2"/>
    <property type="match status" value="1"/>
</dbReference>
<evidence type="ECO:0000313" key="1">
    <source>
        <dbReference type="EMBL" id="MBA2875301.1"/>
    </source>
</evidence>